<reference evidence="2 3" key="1">
    <citation type="submission" date="2020-08" db="EMBL/GenBank/DDBJ databases">
        <title>Oceanospirillum sp. nov. isolated from marine sediment.</title>
        <authorList>
            <person name="Ji X."/>
        </authorList>
    </citation>
    <scope>NUCLEOTIDE SEQUENCE [LARGE SCALE GENOMIC DNA]</scope>
    <source>
        <strain evidence="2 3">D5</strain>
    </source>
</reference>
<accession>A0A839INB6</accession>
<organism evidence="2 3">
    <name type="scientific">Oceanospirillum sediminis</name>
    <dbReference type="NCBI Taxonomy" id="2760088"/>
    <lineage>
        <taxon>Bacteria</taxon>
        <taxon>Pseudomonadati</taxon>
        <taxon>Pseudomonadota</taxon>
        <taxon>Gammaproteobacteria</taxon>
        <taxon>Oceanospirillales</taxon>
        <taxon>Oceanospirillaceae</taxon>
        <taxon>Oceanospirillum</taxon>
    </lineage>
</organism>
<dbReference type="GO" id="GO:0004497">
    <property type="term" value="F:monooxygenase activity"/>
    <property type="evidence" value="ECO:0007669"/>
    <property type="project" value="UniProtKB-KW"/>
</dbReference>
<dbReference type="Proteomes" id="UP000565262">
    <property type="component" value="Unassembled WGS sequence"/>
</dbReference>
<dbReference type="Pfam" id="PF03992">
    <property type="entry name" value="ABM"/>
    <property type="match status" value="1"/>
</dbReference>
<proteinExistence type="predicted"/>
<keyword evidence="2" id="KW-0560">Oxidoreductase</keyword>
<protein>
    <submittedName>
        <fullName evidence="2">Antibiotic biosynthesis monooxygenase</fullName>
    </submittedName>
</protein>
<evidence type="ECO:0000313" key="3">
    <source>
        <dbReference type="Proteomes" id="UP000565262"/>
    </source>
</evidence>
<keyword evidence="3" id="KW-1185">Reference proteome</keyword>
<name>A0A839INB6_9GAMM</name>
<evidence type="ECO:0000259" key="1">
    <source>
        <dbReference type="Pfam" id="PF03992"/>
    </source>
</evidence>
<dbReference type="InterPro" id="IPR011008">
    <property type="entry name" value="Dimeric_a/b-barrel"/>
</dbReference>
<dbReference type="Gene3D" id="3.30.70.100">
    <property type="match status" value="1"/>
</dbReference>
<dbReference type="InterPro" id="IPR007138">
    <property type="entry name" value="ABM_dom"/>
</dbReference>
<sequence length="102" mass="11540">MITRIFEVEINPVLRTEFEHDFSNLALPATQATEGCLTVSIGKPTQWTPNTYLMISQWESVQSLINFAGENWGEAVIPDAMARYAAAYRVSHFENWPSDMAD</sequence>
<gene>
    <name evidence="2" type="ORF">H4O21_06175</name>
</gene>
<evidence type="ECO:0000313" key="2">
    <source>
        <dbReference type="EMBL" id="MBB1486190.1"/>
    </source>
</evidence>
<keyword evidence="2" id="KW-0503">Monooxygenase</keyword>
<dbReference type="RefSeq" id="WP_182807969.1">
    <property type="nucleotide sequence ID" value="NZ_JACJFM010000005.1"/>
</dbReference>
<dbReference type="SUPFAM" id="SSF54909">
    <property type="entry name" value="Dimeric alpha+beta barrel"/>
    <property type="match status" value="1"/>
</dbReference>
<dbReference type="AlphaFoldDB" id="A0A839INB6"/>
<feature type="domain" description="ABM" evidence="1">
    <location>
        <begin position="1"/>
        <end position="66"/>
    </location>
</feature>
<dbReference type="EMBL" id="JACJFM010000005">
    <property type="protein sequence ID" value="MBB1486190.1"/>
    <property type="molecule type" value="Genomic_DNA"/>
</dbReference>
<comment type="caution">
    <text evidence="2">The sequence shown here is derived from an EMBL/GenBank/DDBJ whole genome shotgun (WGS) entry which is preliminary data.</text>
</comment>